<name>A0A2P5ASG9_PARAD</name>
<sequence>VIIIDEEVKRALGSTNMGEALQYSAKSNPPIGGMEMPLSSSSLHKPYKKDMKK</sequence>
<proteinExistence type="predicted"/>
<feature type="non-terminal residue" evidence="2">
    <location>
        <position position="1"/>
    </location>
</feature>
<evidence type="ECO:0000313" key="2">
    <source>
        <dbReference type="EMBL" id="PON39431.1"/>
    </source>
</evidence>
<comment type="caution">
    <text evidence="2">The sequence shown here is derived from an EMBL/GenBank/DDBJ whole genome shotgun (WGS) entry which is preliminary data.</text>
</comment>
<dbReference type="Proteomes" id="UP000237105">
    <property type="component" value="Unassembled WGS sequence"/>
</dbReference>
<dbReference type="AlphaFoldDB" id="A0A2P5ASG9"/>
<evidence type="ECO:0000256" key="1">
    <source>
        <dbReference type="SAM" id="MobiDB-lite"/>
    </source>
</evidence>
<accession>A0A2P5ASG9</accession>
<gene>
    <name evidence="2" type="ORF">PanWU01x14_305010</name>
</gene>
<feature type="region of interest" description="Disordered" evidence="1">
    <location>
        <begin position="27"/>
        <end position="53"/>
    </location>
</feature>
<reference evidence="3" key="1">
    <citation type="submission" date="2016-06" db="EMBL/GenBank/DDBJ databases">
        <title>Parallel loss of symbiosis genes in relatives of nitrogen-fixing non-legume Parasponia.</title>
        <authorList>
            <person name="Van Velzen R."/>
            <person name="Holmer R."/>
            <person name="Bu F."/>
            <person name="Rutten L."/>
            <person name="Van Zeijl A."/>
            <person name="Liu W."/>
            <person name="Santuari L."/>
            <person name="Cao Q."/>
            <person name="Sharma T."/>
            <person name="Shen D."/>
            <person name="Roswanjaya Y."/>
            <person name="Wardhani T."/>
            <person name="Kalhor M.S."/>
            <person name="Jansen J."/>
            <person name="Van den Hoogen J."/>
            <person name="Gungor B."/>
            <person name="Hartog M."/>
            <person name="Hontelez J."/>
            <person name="Verver J."/>
            <person name="Yang W.-C."/>
            <person name="Schijlen E."/>
            <person name="Repin R."/>
            <person name="Schilthuizen M."/>
            <person name="Schranz E."/>
            <person name="Heidstra R."/>
            <person name="Miyata K."/>
            <person name="Fedorova E."/>
            <person name="Kohlen W."/>
            <person name="Bisseling T."/>
            <person name="Smit S."/>
            <person name="Geurts R."/>
        </authorList>
    </citation>
    <scope>NUCLEOTIDE SEQUENCE [LARGE SCALE GENOMIC DNA]</scope>
    <source>
        <strain evidence="3">cv. WU1-14</strain>
    </source>
</reference>
<evidence type="ECO:0000313" key="3">
    <source>
        <dbReference type="Proteomes" id="UP000237105"/>
    </source>
</evidence>
<dbReference type="EMBL" id="JXTB01000466">
    <property type="protein sequence ID" value="PON39431.1"/>
    <property type="molecule type" value="Genomic_DNA"/>
</dbReference>
<organism evidence="2 3">
    <name type="scientific">Parasponia andersonii</name>
    <name type="common">Sponia andersonii</name>
    <dbReference type="NCBI Taxonomy" id="3476"/>
    <lineage>
        <taxon>Eukaryota</taxon>
        <taxon>Viridiplantae</taxon>
        <taxon>Streptophyta</taxon>
        <taxon>Embryophyta</taxon>
        <taxon>Tracheophyta</taxon>
        <taxon>Spermatophyta</taxon>
        <taxon>Magnoliopsida</taxon>
        <taxon>eudicotyledons</taxon>
        <taxon>Gunneridae</taxon>
        <taxon>Pentapetalae</taxon>
        <taxon>rosids</taxon>
        <taxon>fabids</taxon>
        <taxon>Rosales</taxon>
        <taxon>Cannabaceae</taxon>
        <taxon>Parasponia</taxon>
    </lineage>
</organism>
<protein>
    <submittedName>
        <fullName evidence="2">Uncharacterized protein</fullName>
    </submittedName>
</protein>
<keyword evidence="3" id="KW-1185">Reference proteome</keyword>